<accession>B0MX99</accession>
<reference evidence="2" key="2">
    <citation type="submission" date="2013-09" db="EMBL/GenBank/DDBJ databases">
        <title>Draft genome sequence of Alistipes putredinis (DSM 17216).</title>
        <authorList>
            <person name="Sudarsanam P."/>
            <person name="Ley R."/>
            <person name="Guruge J."/>
            <person name="Turnbaugh P.J."/>
            <person name="Mahowald M."/>
            <person name="Liep D."/>
            <person name="Gordon J."/>
        </authorList>
    </citation>
    <scope>NUCLEOTIDE SEQUENCE</scope>
    <source>
        <strain evidence="2">DSM 17216</strain>
    </source>
</reference>
<protein>
    <submittedName>
        <fullName evidence="2">Uncharacterized protein</fullName>
    </submittedName>
</protein>
<feature type="compositionally biased region" description="Basic and acidic residues" evidence="1">
    <location>
        <begin position="358"/>
        <end position="367"/>
    </location>
</feature>
<dbReference type="EMBL" id="ABFK02000020">
    <property type="protein sequence ID" value="EDS02119.1"/>
    <property type="molecule type" value="Genomic_DNA"/>
</dbReference>
<name>B0MX99_9BACT</name>
<dbReference type="GeneID" id="73804293"/>
<dbReference type="HOGENOM" id="CLU_240307_0_0_10"/>
<dbReference type="OrthoDB" id="1031347at2"/>
<evidence type="ECO:0000256" key="1">
    <source>
        <dbReference type="SAM" id="MobiDB-lite"/>
    </source>
</evidence>
<dbReference type="RefSeq" id="WP_004327671.1">
    <property type="nucleotide sequence ID" value="NZ_DS499577.1"/>
</dbReference>
<dbReference type="Proteomes" id="UP000005819">
    <property type="component" value="Unassembled WGS sequence"/>
</dbReference>
<evidence type="ECO:0000313" key="3">
    <source>
        <dbReference type="Proteomes" id="UP000005819"/>
    </source>
</evidence>
<keyword evidence="3" id="KW-1185">Reference proteome</keyword>
<evidence type="ECO:0000313" key="2">
    <source>
        <dbReference type="EMBL" id="EDS02119.1"/>
    </source>
</evidence>
<sequence>MGDYYIELPFSLLTPLDFPLGSYITYKGRKFEIMSEVYPDFDNKTGGYKYTLQFQAQQNHMKNFICFWLGGDNPEAVFHNTTDLASFGALIVANMNKALGGNNWQMGSVNVEHPETNKLVSFNGDTCWDALSSIAETFDVEWWTEENGSIVTLHFGKLNFGTPETFKRGEVVKSIPAKKGDDSEYGTRFYVFGSTRNLTKEYGQSEQGGVTNHVSEVRLRLPDGQQYIDARPGLTKNEIKEVVVFFDDIYPKNTETVTSVETIDRTIIEGQTDKAYVMVCNDTPFLPSDVIEGETLGAHFTSGDLIGWDFELALIDDNGDNIDPATWKPEDGFNKKFEIIAQVETSGESQQIIPNENMRPRGKDDDRGPDTFVLTGVKLPQQRIDEAEQELLEVGTSYAAKHSSDTTVYDCETNPVYCTHNEKNYEAGQAVRLMGPQFGIDGRLSRIQGYEKKLYNEYIATYTIGDNTPYSRLGSIESDVKASLYSQRIGIAENGAAIYLITRYDNTFPTDTNAYSARRAIWEFANKQAPDTFKGRMTFNAGAQFGPSYASGITGVGGFISEKGAGELESLFIRRFLEVPELRYNRVGISVGDDWSAPGAGVIESVDKEQKLVTLKLEEGEIGAVAVGDICMGIFHDFDPSNNATADSDDGRGNFSFAGFATVYFRITEVLGDRNERFRYELRPLSATFTKQIDPMESMTFVAYGSFTNPARQSSRYSTRTYQRYLRNVSDWEFTAENIAAQFGDLTNLSVFGIQMSGYSAYLDNIYLQGMISSLDKKALLDTRSKLFRLVGDNGVGVAFTPEAGWKQGKLYDPATGQFQKEFDIEQIDQTATEAQATANSADRKAQQAKDYIDNTLPGELSEINKRLDGVVENWFYPYTPSLYNEPAQTWIADGEQENHIGDTFTNTLPANFDPTDAGCWEQGSIVAPYIDGIKTWDQIKIADSTRIRLKTPVGGIPKGAVLSVGEGYTMGYNPIASSGAVIASYVWSQSYTVGSDNPYIAFVIRKTDNAKITPAEYPQIHFTISSDETTNPDAGKSWRWVKEEDGTYKWTPIADSDAVKALQEAARAQDTADAKRRVFVVTPTTPYDVGDIWTQGEGGDIMRCIESRATGNFESSDWDKASKYTDDTAANEAKDEIANLQFGARNYIAKQFIREWNSVKEGVTDVVTSGADADGAYLYVNWSKLIQAGLAATNASQVSTVPDCFGGQIKYKPNTPYVFKARIKQGAEITFRIVYEDGTKEVLSAPPAGTEGVYEVVHTIDASRVVQKIYMYVGKGVSMYLYDIQLTEGNKAPTGYITAEEDVQAQIEQVKLDVDYIASDSSLTPSDKQQVANEWVRIQNEYWSIMANAEKYDVPTDSFTVYFQALEDYLTPLLADMSTTSEITGTEFRKVFSDYYEISSNMSDLIDDAIDESIKSTEYLKKAMEDGSTEVKGGLIMTNVMLLKNAEGDVTAGVSGLQEDDVPFWSGADYTNRKKAVFRVHADGEVHATKGTVGILQVKNNSVEVSDATASGNKIILTTNNINSVSQVLGSSEVPSSQTTESIAVITSQTKPFASDSRNSSQFKCGAEVQMSAQVKGTIRGGGSVKIEIINRTADTTDTIFRQSSAYDDTGSIQINKNIRYRFTTPAYYYIKVTVEASYPGGLGNAASAAVEAITFSFVTDVRKNLIAPNGVAVVKGSSNYAIFTGDIFEVRIGNGGLRIQNGKVYKTNSRTGGWTEI</sequence>
<organism evidence="2 3">
    <name type="scientific">Alistipes putredinis DSM 17216</name>
    <dbReference type="NCBI Taxonomy" id="445970"/>
    <lineage>
        <taxon>Bacteria</taxon>
        <taxon>Pseudomonadati</taxon>
        <taxon>Bacteroidota</taxon>
        <taxon>Bacteroidia</taxon>
        <taxon>Bacteroidales</taxon>
        <taxon>Rikenellaceae</taxon>
        <taxon>Alistipes</taxon>
    </lineage>
</organism>
<proteinExistence type="predicted"/>
<gene>
    <name evidence="2" type="ORF">ALIPUT_01638</name>
</gene>
<reference evidence="2" key="1">
    <citation type="submission" date="2007-10" db="EMBL/GenBank/DDBJ databases">
        <authorList>
            <person name="Fulton L."/>
            <person name="Clifton S."/>
            <person name="Fulton B."/>
            <person name="Xu J."/>
            <person name="Minx P."/>
            <person name="Pepin K.H."/>
            <person name="Johnson M."/>
            <person name="Thiruvilangam P."/>
            <person name="Bhonagiri V."/>
            <person name="Nash W.E."/>
            <person name="Mardis E.R."/>
            <person name="Wilson R.K."/>
        </authorList>
    </citation>
    <scope>NUCLEOTIDE SEQUENCE [LARGE SCALE GENOMIC DNA]</scope>
    <source>
        <strain evidence="2">DSM 17216</strain>
    </source>
</reference>
<feature type="region of interest" description="Disordered" evidence="1">
    <location>
        <begin position="346"/>
        <end position="367"/>
    </location>
</feature>
<comment type="caution">
    <text evidence="2">The sequence shown here is derived from an EMBL/GenBank/DDBJ whole genome shotgun (WGS) entry which is preliminary data.</text>
</comment>
<dbReference type="eggNOG" id="COG4926">
    <property type="taxonomic scope" value="Bacteria"/>
</dbReference>